<comment type="similarity">
    <text evidence="2">Belongs to the glycosyl hydrolase 29 family.</text>
</comment>
<dbReference type="InterPro" id="IPR016286">
    <property type="entry name" value="FUC_metazoa-typ"/>
</dbReference>
<dbReference type="InterPro" id="IPR000933">
    <property type="entry name" value="Glyco_hydro_29"/>
</dbReference>
<dbReference type="Gene3D" id="2.60.40.1180">
    <property type="entry name" value="Golgi alpha-mannosidase II"/>
    <property type="match status" value="1"/>
</dbReference>
<evidence type="ECO:0000256" key="4">
    <source>
        <dbReference type="ARBA" id="ARBA00022729"/>
    </source>
</evidence>
<keyword evidence="9" id="KW-1185">Reference proteome</keyword>
<dbReference type="InterPro" id="IPR013780">
    <property type="entry name" value="Glyco_hydro_b"/>
</dbReference>
<evidence type="ECO:0000259" key="7">
    <source>
        <dbReference type="Pfam" id="PF01120"/>
    </source>
</evidence>
<comment type="function">
    <text evidence="1">Alpha-L-fucosidase is responsible for hydrolyzing the alpha-1,6-linked fucose joined to the reducing-end N-acetylglucosamine of the carbohydrate moieties of glycoproteins.</text>
</comment>
<dbReference type="EMBL" id="JBHTBS010000009">
    <property type="protein sequence ID" value="MFC7338706.1"/>
    <property type="molecule type" value="Genomic_DNA"/>
</dbReference>
<dbReference type="SUPFAM" id="SSF51445">
    <property type="entry name" value="(Trans)glycosidases"/>
    <property type="match status" value="1"/>
</dbReference>
<evidence type="ECO:0000256" key="5">
    <source>
        <dbReference type="ARBA" id="ARBA00022801"/>
    </source>
</evidence>
<evidence type="ECO:0000256" key="2">
    <source>
        <dbReference type="ARBA" id="ARBA00007951"/>
    </source>
</evidence>
<evidence type="ECO:0000313" key="8">
    <source>
        <dbReference type="EMBL" id="MFC7338706.1"/>
    </source>
</evidence>
<dbReference type="PANTHER" id="PTHR10030:SF37">
    <property type="entry name" value="ALPHA-L-FUCOSIDASE-RELATED"/>
    <property type="match status" value="1"/>
</dbReference>
<dbReference type="PIRSF" id="PIRSF001092">
    <property type="entry name" value="Alpha-L-fucosidase"/>
    <property type="match status" value="1"/>
</dbReference>
<reference evidence="9" key="1">
    <citation type="journal article" date="2019" name="Int. J. Syst. Evol. Microbiol.">
        <title>The Global Catalogue of Microorganisms (GCM) 10K type strain sequencing project: providing services to taxonomists for standard genome sequencing and annotation.</title>
        <authorList>
            <consortium name="The Broad Institute Genomics Platform"/>
            <consortium name="The Broad Institute Genome Sequencing Center for Infectious Disease"/>
            <person name="Wu L."/>
            <person name="Ma J."/>
        </authorList>
    </citation>
    <scope>NUCLEOTIDE SEQUENCE [LARGE SCALE GENOMIC DNA]</scope>
    <source>
        <strain evidence="9">CGMCC 4.1467</strain>
    </source>
</reference>
<dbReference type="RefSeq" id="WP_379714385.1">
    <property type="nucleotide sequence ID" value="NZ_JBHTBS010000009.1"/>
</dbReference>
<dbReference type="EC" id="3.2.1.51" evidence="3"/>
<dbReference type="PANTHER" id="PTHR10030">
    <property type="entry name" value="ALPHA-L-FUCOSIDASE"/>
    <property type="match status" value="1"/>
</dbReference>
<evidence type="ECO:0000256" key="1">
    <source>
        <dbReference type="ARBA" id="ARBA00004071"/>
    </source>
</evidence>
<dbReference type="Proteomes" id="UP001596472">
    <property type="component" value="Unassembled WGS sequence"/>
</dbReference>
<keyword evidence="6" id="KW-0326">Glycosidase</keyword>
<evidence type="ECO:0000256" key="6">
    <source>
        <dbReference type="ARBA" id="ARBA00023295"/>
    </source>
</evidence>
<protein>
    <recommendedName>
        <fullName evidence="3">alpha-L-fucosidase</fullName>
        <ecNumber evidence="3">3.2.1.51</ecNumber>
    </recommendedName>
</protein>
<gene>
    <name evidence="8" type="ORF">ACFQY0_16040</name>
</gene>
<accession>A0ABW2LD25</accession>
<dbReference type="InterPro" id="IPR017853">
    <property type="entry name" value="GH"/>
</dbReference>
<comment type="caution">
    <text evidence="8">The sequence shown here is derived from an EMBL/GenBank/DDBJ whole genome shotgun (WGS) entry which is preliminary data.</text>
</comment>
<dbReference type="SMART" id="SM00812">
    <property type="entry name" value="Alpha_L_fucos"/>
    <property type="match status" value="1"/>
</dbReference>
<dbReference type="Gene3D" id="3.20.20.80">
    <property type="entry name" value="Glycosidases"/>
    <property type="match status" value="1"/>
</dbReference>
<dbReference type="Pfam" id="PF01120">
    <property type="entry name" value="Alpha_L_fucos"/>
    <property type="match status" value="1"/>
</dbReference>
<evidence type="ECO:0000256" key="3">
    <source>
        <dbReference type="ARBA" id="ARBA00012662"/>
    </source>
</evidence>
<sequence length="471" mass="53144">MKPIHLSLLALLAGTTIGLAQKRNVTFEHRFDDSLKQTPDSIERQEKWFRDAKFGAFIHFGVYSTLEGEYQGGGNGFRYSEWIMVSAGMSVAEYHEVAKGFNPAEFDADEWAKTFKDAGIRYVVITSKHHDGFALFDSMVSDYNIVDYTPFKRDIIKELSEACHKQGLKFGVYYSHAQDWDEPDAPYLNNRTKRNVLHPDLPADFEPDFDRYLAKKSLPQVEELVKNYELDLIWFDTPVDMTFERAKQFADVVRKYRPDCLINSRIIHSGKDKINGENLSLFDYVSIGDKEVPTKKLPLYVESPDSVSTSFGYKTKGNHHYHTNKEMIQRFVNTVCAGGNALINNGPMGNGKLDPKAVEIYEAMGKWLKANGESIYATRRNPLASRPEWGDISASKDGKSLYLHILEWPESGSLSLGGLPAQASSATFLANGEKAEISQEGANLKLTLPDQPVDEYDTVVKLTFTEAIEDK</sequence>
<feature type="domain" description="Glycoside hydrolase family 29 N-terminal" evidence="7">
    <location>
        <begin position="35"/>
        <end position="373"/>
    </location>
</feature>
<dbReference type="PRINTS" id="PR00741">
    <property type="entry name" value="GLHYDRLASE29"/>
</dbReference>
<keyword evidence="5" id="KW-0378">Hydrolase</keyword>
<keyword evidence="4" id="KW-0732">Signal</keyword>
<name>A0ABW2LD25_9BACT</name>
<organism evidence="8 9">
    <name type="scientific">Haloferula chungangensis</name>
    <dbReference type="NCBI Taxonomy" id="1048331"/>
    <lineage>
        <taxon>Bacteria</taxon>
        <taxon>Pseudomonadati</taxon>
        <taxon>Verrucomicrobiota</taxon>
        <taxon>Verrucomicrobiia</taxon>
        <taxon>Verrucomicrobiales</taxon>
        <taxon>Verrucomicrobiaceae</taxon>
        <taxon>Haloferula</taxon>
    </lineage>
</organism>
<evidence type="ECO:0000313" key="9">
    <source>
        <dbReference type="Proteomes" id="UP001596472"/>
    </source>
</evidence>
<proteinExistence type="inferred from homology"/>
<dbReference type="InterPro" id="IPR057739">
    <property type="entry name" value="Glyco_hydro_29_N"/>
</dbReference>